<evidence type="ECO:0000313" key="2">
    <source>
        <dbReference type="EMBL" id="MWA06061.1"/>
    </source>
</evidence>
<comment type="caution">
    <text evidence="2">The sequence shown here is derived from an EMBL/GenBank/DDBJ whole genome shotgun (WGS) entry which is preliminary data.</text>
</comment>
<dbReference type="RefSeq" id="WP_151598465.1">
    <property type="nucleotide sequence ID" value="NZ_WBMS02000045.1"/>
</dbReference>
<proteinExistence type="predicted"/>
<organism evidence="2 3">
    <name type="scientific">Actinomadura physcomitrii</name>
    <dbReference type="NCBI Taxonomy" id="2650748"/>
    <lineage>
        <taxon>Bacteria</taxon>
        <taxon>Bacillati</taxon>
        <taxon>Actinomycetota</taxon>
        <taxon>Actinomycetes</taxon>
        <taxon>Streptosporangiales</taxon>
        <taxon>Thermomonosporaceae</taxon>
        <taxon>Actinomadura</taxon>
    </lineage>
</organism>
<keyword evidence="1" id="KW-0472">Membrane</keyword>
<dbReference type="AlphaFoldDB" id="A0A6I4MRR8"/>
<protein>
    <submittedName>
        <fullName evidence="2">Uncharacterized protein</fullName>
    </submittedName>
</protein>
<gene>
    <name evidence="2" type="ORF">F8568_038075</name>
</gene>
<keyword evidence="3" id="KW-1185">Reference proteome</keyword>
<reference evidence="2" key="1">
    <citation type="submission" date="2019-12" db="EMBL/GenBank/DDBJ databases">
        <title>Actinomadura physcomitrii sp. nov., a novel actinomycete isolated from moss [Physcomitrium sphaericum (Ludw) Fuernr].</title>
        <authorList>
            <person name="Zhuang X."/>
        </authorList>
    </citation>
    <scope>NUCLEOTIDE SEQUENCE [LARGE SCALE GENOMIC DNA]</scope>
    <source>
        <strain evidence="2">LD22</strain>
    </source>
</reference>
<name>A0A6I4MRR8_9ACTN</name>
<feature type="transmembrane region" description="Helical" evidence="1">
    <location>
        <begin position="93"/>
        <end position="114"/>
    </location>
</feature>
<keyword evidence="1" id="KW-0812">Transmembrane</keyword>
<feature type="transmembrane region" description="Helical" evidence="1">
    <location>
        <begin position="52"/>
        <end position="69"/>
    </location>
</feature>
<feature type="transmembrane region" description="Helical" evidence="1">
    <location>
        <begin position="12"/>
        <end position="32"/>
    </location>
</feature>
<evidence type="ECO:0000313" key="3">
    <source>
        <dbReference type="Proteomes" id="UP000462055"/>
    </source>
</evidence>
<keyword evidence="1" id="KW-1133">Transmembrane helix</keyword>
<dbReference type="EMBL" id="WBMS02000045">
    <property type="protein sequence ID" value="MWA06061.1"/>
    <property type="molecule type" value="Genomic_DNA"/>
</dbReference>
<accession>A0A6I4MRR8</accession>
<dbReference type="Proteomes" id="UP000462055">
    <property type="component" value="Unassembled WGS sequence"/>
</dbReference>
<evidence type="ECO:0000256" key="1">
    <source>
        <dbReference type="SAM" id="Phobius"/>
    </source>
</evidence>
<sequence length="311" mass="33573">MDEVESYRDMAGLAVGGFPLLIALVGSGLPAWRRGFYTTYRKRRGGLAPYRAILLALLAGALLTSWFAYDLHRSEGVSLFAGDFWGGLREGTVIVGVVPSGIVGIVLVAVRALIMKSRGAVAYNARPYLSFGRLERMWRAEQAALTGELADSGPSSPAGAQARACLDVATRLYETKRAEHGDPLGAGHVLAAIVLARAGRTALNSGAPIPEELRFCALNPLHGVTADTYPLFLKRTEPASLRPLCASCRDRSMVDPDFDPWDRTLQLPGSFPQLYSGYEPFVGLDHGDGIGVDALLRGSEERLDLCARTRR</sequence>